<evidence type="ECO:0000313" key="2">
    <source>
        <dbReference type="Proteomes" id="UP001058713"/>
    </source>
</evidence>
<dbReference type="NCBIfam" id="TIGR02992">
    <property type="entry name" value="ectoine_eutC"/>
    <property type="match status" value="1"/>
</dbReference>
<dbReference type="PIRSF" id="PIRSF001439">
    <property type="entry name" value="CryM"/>
    <property type="match status" value="1"/>
</dbReference>
<evidence type="ECO:0000313" key="1">
    <source>
        <dbReference type="EMBL" id="UWQ56115.1"/>
    </source>
</evidence>
<dbReference type="InterPro" id="IPR003462">
    <property type="entry name" value="ODC_Mu_crystall"/>
</dbReference>
<geneLocation type="plasmid" evidence="1 2">
    <name>unnamed3</name>
</geneLocation>
<dbReference type="PANTHER" id="PTHR13812">
    <property type="entry name" value="KETIMINE REDUCTASE MU-CRYSTALLIN"/>
    <property type="match status" value="1"/>
</dbReference>
<dbReference type="GO" id="GO:0005737">
    <property type="term" value="C:cytoplasm"/>
    <property type="evidence" value="ECO:0007669"/>
    <property type="project" value="TreeGrafter"/>
</dbReference>
<protein>
    <submittedName>
        <fullName evidence="1">Ectoine utilization protein EutC</fullName>
    </submittedName>
</protein>
<dbReference type="InterPro" id="IPR036291">
    <property type="entry name" value="NAD(P)-bd_dom_sf"/>
</dbReference>
<dbReference type="NCBIfam" id="NF006141">
    <property type="entry name" value="PRK08291.1"/>
    <property type="match status" value="1"/>
</dbReference>
<dbReference type="InterPro" id="IPR014334">
    <property type="entry name" value="Ectoine_EutC"/>
</dbReference>
<proteinExistence type="predicted"/>
<dbReference type="Gene3D" id="3.40.50.720">
    <property type="entry name" value="NAD(P)-binding Rossmann-like Domain"/>
    <property type="match status" value="1"/>
</dbReference>
<dbReference type="InterPro" id="IPR023401">
    <property type="entry name" value="ODC_N"/>
</dbReference>
<dbReference type="Pfam" id="PF02423">
    <property type="entry name" value="OCD_Mu_crystall"/>
    <property type="match status" value="1"/>
</dbReference>
<dbReference type="Gene3D" id="3.30.1780.10">
    <property type="entry name" value="ornithine cyclodeaminase, domain 1"/>
    <property type="match status" value="1"/>
</dbReference>
<dbReference type="AlphaFoldDB" id="A0A9Q9HPH5"/>
<dbReference type="EMBL" id="CP081073">
    <property type="protein sequence ID" value="UWQ56115.1"/>
    <property type="molecule type" value="Genomic_DNA"/>
</dbReference>
<dbReference type="PANTHER" id="PTHR13812:SF19">
    <property type="entry name" value="KETIMINE REDUCTASE MU-CRYSTALLIN"/>
    <property type="match status" value="1"/>
</dbReference>
<gene>
    <name evidence="1" type="primary">eutC</name>
    <name evidence="1" type="ORF">K3721_19440</name>
</gene>
<dbReference type="Proteomes" id="UP001058713">
    <property type="component" value="Plasmid unnamed3"/>
</dbReference>
<keyword evidence="1" id="KW-0614">Plasmid</keyword>
<organism evidence="1 2">
    <name type="scientific">Leisingera caerulea</name>
    <name type="common">Phaeobacter caeruleus</name>
    <dbReference type="NCBI Taxonomy" id="506591"/>
    <lineage>
        <taxon>Bacteria</taxon>
        <taxon>Pseudomonadati</taxon>
        <taxon>Pseudomonadota</taxon>
        <taxon>Alphaproteobacteria</taxon>
        <taxon>Rhodobacterales</taxon>
        <taxon>Roseobacteraceae</taxon>
        <taxon>Leisingera</taxon>
    </lineage>
</organism>
<name>A0A9Q9HPH5_LEICA</name>
<dbReference type="KEGG" id="lcae:K3721_19440"/>
<dbReference type="SUPFAM" id="SSF51735">
    <property type="entry name" value="NAD(P)-binding Rossmann-fold domains"/>
    <property type="match status" value="1"/>
</dbReference>
<dbReference type="RefSeq" id="WP_259972881.1">
    <property type="nucleotide sequence ID" value="NZ_CP081073.1"/>
</dbReference>
<sequence length="330" mass="33831">MPDIRILTEAELRGLVPLDGDAVDCVEQGFSTLAGGGVEMPPIMTLLVPDHNGEVCVKTAYVPGIDSFAMKMSPGFFDNPKLGLPSTTGLMVVFSSKTGLLEALLLDNGYLTDVRTAAAGAVAARHLAREDAAHVCIIGAGVQARMQLKAMTLVRDIKSAVIWARDSARAEAAAAGLREDLGIEISVSSDIAEAVSSASIVVTTTPAAEPVIKADWLQPGQLVIAMGSDQEHKCELEPACLAKADLYVPDSQAQCAVKGELRSAIAAGLIAGDQSFAELGGITAGQAAGRRSDSDLIIADLTGTGVQDTAIATLAGSRADAAGAGATFTS</sequence>
<reference evidence="1" key="1">
    <citation type="submission" date="2021-08" db="EMBL/GenBank/DDBJ databases">
        <authorList>
            <person name="Nwanade C."/>
            <person name="Wang M."/>
            <person name="Masoudi A."/>
            <person name="Yu Z."/>
            <person name="Liu J."/>
        </authorList>
    </citation>
    <scope>NUCLEOTIDE SEQUENCE</scope>
    <source>
        <strain evidence="1">S122</strain>
        <plasmid evidence="1">unnamed3</plasmid>
    </source>
</reference>
<accession>A0A9Q9HPH5</accession>